<dbReference type="AlphaFoldDB" id="A0A3M2L3Q7"/>
<dbReference type="RefSeq" id="WP_122188692.1">
    <property type="nucleotide sequence ID" value="NZ_RFFH01000005.1"/>
</dbReference>
<reference evidence="1 2" key="1">
    <citation type="submission" date="2018-10" db="EMBL/GenBank/DDBJ databases">
        <title>Isolation from cow dung.</title>
        <authorList>
            <person name="Ling L."/>
        </authorList>
    </citation>
    <scope>NUCLEOTIDE SEQUENCE [LARGE SCALE GENOMIC DNA]</scope>
    <source>
        <strain evidence="1 2">NEAU-LL90</strain>
    </source>
</reference>
<organism evidence="1 2">
    <name type="scientific">Nocardia stercoris</name>
    <dbReference type="NCBI Taxonomy" id="2483361"/>
    <lineage>
        <taxon>Bacteria</taxon>
        <taxon>Bacillati</taxon>
        <taxon>Actinomycetota</taxon>
        <taxon>Actinomycetes</taxon>
        <taxon>Mycobacteriales</taxon>
        <taxon>Nocardiaceae</taxon>
        <taxon>Nocardia</taxon>
    </lineage>
</organism>
<keyword evidence="2" id="KW-1185">Reference proteome</keyword>
<accession>A0A3M2L3Q7</accession>
<dbReference type="EMBL" id="RFFH01000005">
    <property type="protein sequence ID" value="RMI32349.1"/>
    <property type="molecule type" value="Genomic_DNA"/>
</dbReference>
<dbReference type="Proteomes" id="UP000279275">
    <property type="component" value="Unassembled WGS sequence"/>
</dbReference>
<name>A0A3M2L3Q7_9NOCA</name>
<sequence>MGAAARQLALVDELGGAVGVSATAEPDLLAGLAPLAESGSPWRRRRYGGRSTTRTPAVGPRIRVQPVGTRAMTVT</sequence>
<proteinExistence type="predicted"/>
<comment type="caution">
    <text evidence="1">The sequence shown here is derived from an EMBL/GenBank/DDBJ whole genome shotgun (WGS) entry which is preliminary data.</text>
</comment>
<evidence type="ECO:0000313" key="2">
    <source>
        <dbReference type="Proteomes" id="UP000279275"/>
    </source>
</evidence>
<evidence type="ECO:0000313" key="1">
    <source>
        <dbReference type="EMBL" id="RMI32349.1"/>
    </source>
</evidence>
<protein>
    <submittedName>
        <fullName evidence="1">Uncharacterized protein</fullName>
    </submittedName>
</protein>
<gene>
    <name evidence="1" type="ORF">EBN03_15385</name>
</gene>